<dbReference type="Pfam" id="PF13589">
    <property type="entry name" value="HATPase_c_3"/>
    <property type="match status" value="1"/>
</dbReference>
<dbReference type="Gene3D" id="3.30.565.10">
    <property type="entry name" value="Histidine kinase-like ATPase, C-terminal domain"/>
    <property type="match status" value="1"/>
</dbReference>
<dbReference type="RefSeq" id="WP_208265190.1">
    <property type="nucleotide sequence ID" value="NZ_BAAAGM010000015.1"/>
</dbReference>
<keyword evidence="2" id="KW-1185">Reference proteome</keyword>
<evidence type="ECO:0000313" key="2">
    <source>
        <dbReference type="Proteomes" id="UP000666915"/>
    </source>
</evidence>
<dbReference type="EMBL" id="JAGEOK010000003">
    <property type="protein sequence ID" value="MBO2436910.1"/>
    <property type="molecule type" value="Genomic_DNA"/>
</dbReference>
<name>A0ABS3QSW7_9ACTN</name>
<dbReference type="Proteomes" id="UP000666915">
    <property type="component" value="Unassembled WGS sequence"/>
</dbReference>
<keyword evidence="1" id="KW-0067">ATP-binding</keyword>
<comment type="caution">
    <text evidence="1">The sequence shown here is derived from an EMBL/GenBank/DDBJ whole genome shotgun (WGS) entry which is preliminary data.</text>
</comment>
<organism evidence="1 2">
    <name type="scientific">Actinomadura nitritigenes</name>
    <dbReference type="NCBI Taxonomy" id="134602"/>
    <lineage>
        <taxon>Bacteria</taxon>
        <taxon>Bacillati</taxon>
        <taxon>Actinomycetota</taxon>
        <taxon>Actinomycetes</taxon>
        <taxon>Streptosporangiales</taxon>
        <taxon>Thermomonosporaceae</taxon>
        <taxon>Actinomadura</taxon>
    </lineage>
</organism>
<keyword evidence="1" id="KW-0547">Nucleotide-binding</keyword>
<dbReference type="GO" id="GO:0005524">
    <property type="term" value="F:ATP binding"/>
    <property type="evidence" value="ECO:0007669"/>
    <property type="project" value="UniProtKB-KW"/>
</dbReference>
<gene>
    <name evidence="1" type="ORF">J4557_05180</name>
</gene>
<protein>
    <submittedName>
        <fullName evidence="1">ATP-binding protein</fullName>
    </submittedName>
</protein>
<evidence type="ECO:0000313" key="1">
    <source>
        <dbReference type="EMBL" id="MBO2436910.1"/>
    </source>
</evidence>
<sequence length="848" mass="94104">MHDATSQQVSLADSEAQALDEYVDGLQGGQGSAKIPVHVSYEIIRLFSEGLYQSPQKAVEELVSNSYDAGASEAHVILPLVDSSSEEPTSPLWVIDDGHGLDEEGFFGLWRVAGSRKAQPGSAVKGRAPIGQFGIGKLAAYVLAWRLTHISSVDGAIRVTSMNFRRLQDIHQYDAASPLDLDLKSLTVDEAKRILSSIEERDPQAWALMFGPDAAPSWTAAGLTDFKDLYNKLSTGRLAWVLSSGLPLHSNFRIFLQGKEISSSKEDLEPLKLYKIGGAEDEVARELGLEVSDTGVLISGIAGEISGEARIYEKKLTEGKSDQYSRSNGFFIRVRGRVINLEDSLFGLPALNHAAWSRFSMEIQADGLREHLLSSREGVRDSSAIQTLRRYLHLVFNVCRNAYADSVEKATRSLDVERLLNDEPSAFITEPLLEGVTKIVDANEESFYVGRPALEEGSSPRQWLRDFADESSAVPFERVLVEPTGVYDRAVRYMPESRILLVNSDHPFVEKLMATSKTDAPAKLFGSAEVFVDLLMQEHGFHRASIVDFLKERDRILRIAAGDEPSTASEVLRLLQSAITHETALERAVGLAFRVLGFEYERRGGNVPGADGVLYARLGKGGGEALSDYKLVYDSKQTNQPAVPADKINLDSLDDFRRKEKADYGFFIAVAYANQDDPEGKLGRLVSNAVRAGRRATLMRIEDVRRLVELHYRFGVTLTQLRGLFEKAHMVHEVKAWIDDLEREFSEQTPRVPLSRILLGLEDAKSDALATPNIHYVRALDNVLKEFPPERLIASLQAIETIIGSKWLEVAKSGEVHLHHTAHQIVVEVERNLRDLFGVDATERSNIK</sequence>
<accession>A0ABS3QSW7</accession>
<proteinExistence type="predicted"/>
<reference evidence="1 2" key="1">
    <citation type="submission" date="2021-03" db="EMBL/GenBank/DDBJ databases">
        <authorList>
            <person name="Kanchanasin P."/>
            <person name="Saeng-In P."/>
            <person name="Phongsopitanun W."/>
            <person name="Yuki M."/>
            <person name="Kudo T."/>
            <person name="Ohkuma M."/>
            <person name="Tanasupawat S."/>
        </authorList>
    </citation>
    <scope>NUCLEOTIDE SEQUENCE [LARGE SCALE GENOMIC DNA]</scope>
    <source>
        <strain evidence="1 2">L46</strain>
    </source>
</reference>
<dbReference type="InterPro" id="IPR036890">
    <property type="entry name" value="HATPase_C_sf"/>
</dbReference>
<dbReference type="SUPFAM" id="SSF55874">
    <property type="entry name" value="ATPase domain of HSP90 chaperone/DNA topoisomerase II/histidine kinase"/>
    <property type="match status" value="1"/>
</dbReference>